<sequence>MPPHDSGTGHRRAVRVRPCRPSLSSRFASLYTTQYWKRFHGFVYTHVQRTGRPGAASEPAIAAPDDHTGSSASWNSGPQGRKPSGHPPATPTLTAQRHRPVACIDARDGRTEQKGPPLVQYGHFDDDAREYVIETPATPLPWINYLGNEHFFSLISNTGGGYSFYRDAKLRRITRYRYNSVPEDSGSRNYYISLMEPVTDNTADDSSAPAEAPASAGTLRPALTWSPTFLPSKTPLDAYECRHGMGYTVFRAAKAGIETELTAFVPLHTTAEINHLAVKNTTGREVVVDVTGSVEWCLWNAVDDSSNFQRNLSTGEVEVEQTETSTMLYHKTEFKERRDHYAFYSVNEPTVGFDTCRADFLGKFNGWDTPDVIASGESKNSIAYGWYPIAANHVRLTLQPGEERMLVFLLGYVEFPEAAEHPEVKWQDGDAKAGIINKQPAHELFDRFNTSEKVFAAFRELRAYWDELLGGFQVTTGDERLDRMVNIWNQYQCMVTFNLSRSASYYESGMGRGMGFRDSNQDLLGFVHMIPGRARERILDIAATQLPDGSAWHQYQPLTKKGNADIGGGFNDDPLWLVASVFAYLNETGDASVLRESVQFDNAAGSEQPLIEHLRRSVHYTMTHRGPHGLPLIGRADWNDCLNLNCFSTTPGESFQTVENNDTGVAESVFIAGMFVLYGEQYCQILERYGATDLNMDDSSVADEVRDVRAAVAEVTEAAMTAGWDGDWFVRAYDALGEKVGSHVNDEGQIYIEPQGMCVMAGLGVQDGRAATALASVKERLTCRWGTAILAPAYTTYHVELGEISTYPVGYKENGGIFCHNNPWISIAETKVGDDDEAFEVYRRTCPAYLEPYSDIHLTEPYVYCQMVAGPESPTPGQGKNSWLTGTAAWTFVDVSQFLLGIQPTFDGLRLDPHMPSRFGQLHVERLWRGTRYLIDIERTGERSLVVDGQPVDGNVIPQAPAGTEEVNVRLTI</sequence>
<dbReference type="InterPro" id="IPR052047">
    <property type="entry name" value="GH94_Enzymes"/>
</dbReference>
<name>A0A6I5NEW2_9BIFI</name>
<dbReference type="InterPro" id="IPR010383">
    <property type="entry name" value="Glyco_hydrolase_94_b-supersand"/>
</dbReference>
<feature type="domain" description="Glycosyl hydrolase 94 supersandwich" evidence="4">
    <location>
        <begin position="224"/>
        <end position="421"/>
    </location>
</feature>
<reference evidence="6 7" key="1">
    <citation type="submission" date="2019-09" db="EMBL/GenBank/DDBJ databases">
        <title>Phylogenetic characterization of a novel taxon of the genus Bifidobacterium: Bifidobacterium choloepi sp. nov.</title>
        <authorList>
            <person name="Modesto M."/>
            <person name="Satti M."/>
        </authorList>
    </citation>
    <scope>NUCLEOTIDE SEQUENCE [LARGE SCALE GENOMIC DNA]</scope>
    <source>
        <strain evidence="6 7">BRDM6</strain>
    </source>
</reference>
<feature type="compositionally biased region" description="Polar residues" evidence="3">
    <location>
        <begin position="69"/>
        <end position="78"/>
    </location>
</feature>
<dbReference type="InterPro" id="IPR008928">
    <property type="entry name" value="6-hairpin_glycosidase_sf"/>
</dbReference>
<proteinExistence type="predicted"/>
<dbReference type="Gene3D" id="2.60.420.10">
    <property type="entry name" value="Maltose phosphorylase, domain 3"/>
    <property type="match status" value="1"/>
</dbReference>
<evidence type="ECO:0000259" key="5">
    <source>
        <dbReference type="Pfam" id="PF17167"/>
    </source>
</evidence>
<evidence type="ECO:0000256" key="3">
    <source>
        <dbReference type="SAM" id="MobiDB-lite"/>
    </source>
</evidence>
<keyword evidence="7" id="KW-1185">Reference proteome</keyword>
<dbReference type="AlphaFoldDB" id="A0A6I5NEW2"/>
<dbReference type="Pfam" id="PF17167">
    <property type="entry name" value="Glyco_hydro_94"/>
    <property type="match status" value="1"/>
</dbReference>
<feature type="region of interest" description="Disordered" evidence="3">
    <location>
        <begin position="52"/>
        <end position="98"/>
    </location>
</feature>
<dbReference type="Gene3D" id="2.70.98.40">
    <property type="entry name" value="Glycoside hydrolase, family 65, N-terminal domain"/>
    <property type="match status" value="1"/>
</dbReference>
<evidence type="ECO:0000313" key="6">
    <source>
        <dbReference type="EMBL" id="NEG69884.1"/>
    </source>
</evidence>
<evidence type="ECO:0000256" key="1">
    <source>
        <dbReference type="ARBA" id="ARBA00022676"/>
    </source>
</evidence>
<dbReference type="Gene3D" id="1.50.10.10">
    <property type="match status" value="1"/>
</dbReference>
<feature type="domain" description="Glycosyl hydrolase 94 supersandwich" evidence="4">
    <location>
        <begin position="129"/>
        <end position="193"/>
    </location>
</feature>
<dbReference type="GO" id="GO:0005975">
    <property type="term" value="P:carbohydrate metabolic process"/>
    <property type="evidence" value="ECO:0007669"/>
    <property type="project" value="InterPro"/>
</dbReference>
<dbReference type="InterPro" id="IPR011013">
    <property type="entry name" value="Gal_mutarotase_sf_dom"/>
</dbReference>
<accession>A0A6I5NEW2</accession>
<dbReference type="SUPFAM" id="SSF74650">
    <property type="entry name" value="Galactose mutarotase-like"/>
    <property type="match status" value="2"/>
</dbReference>
<dbReference type="SMART" id="SM01068">
    <property type="entry name" value="CBM_X"/>
    <property type="match status" value="1"/>
</dbReference>
<gene>
    <name evidence="6" type="ORF">F6S87_04565</name>
</gene>
<evidence type="ECO:0000259" key="4">
    <source>
        <dbReference type="Pfam" id="PF06165"/>
    </source>
</evidence>
<organism evidence="6 7">
    <name type="scientific">Bifidobacterium choloepi</name>
    <dbReference type="NCBI Taxonomy" id="2614131"/>
    <lineage>
        <taxon>Bacteria</taxon>
        <taxon>Bacillati</taxon>
        <taxon>Actinomycetota</taxon>
        <taxon>Actinomycetes</taxon>
        <taxon>Bifidobacteriales</taxon>
        <taxon>Bifidobacteriaceae</taxon>
        <taxon>Bifidobacterium</taxon>
    </lineage>
</organism>
<keyword evidence="2 6" id="KW-0808">Transferase</keyword>
<protein>
    <submittedName>
        <fullName evidence="6">Glycosyl transferase</fullName>
    </submittedName>
</protein>
<evidence type="ECO:0000313" key="7">
    <source>
        <dbReference type="Proteomes" id="UP000469292"/>
    </source>
</evidence>
<keyword evidence="1" id="KW-0328">Glycosyltransferase</keyword>
<dbReference type="Proteomes" id="UP000469292">
    <property type="component" value="Unassembled WGS sequence"/>
</dbReference>
<dbReference type="PANTHER" id="PTHR37469:SF2">
    <property type="entry name" value="CELLOBIONIC ACID PHOSPHORYLASE"/>
    <property type="match status" value="1"/>
</dbReference>
<evidence type="ECO:0000256" key="2">
    <source>
        <dbReference type="ARBA" id="ARBA00022679"/>
    </source>
</evidence>
<comment type="caution">
    <text evidence="6">The sequence shown here is derived from an EMBL/GenBank/DDBJ whole genome shotgun (WGS) entry which is preliminary data.</text>
</comment>
<dbReference type="GO" id="GO:0016757">
    <property type="term" value="F:glycosyltransferase activity"/>
    <property type="evidence" value="ECO:0007669"/>
    <property type="project" value="UniProtKB-KW"/>
</dbReference>
<dbReference type="GO" id="GO:0030246">
    <property type="term" value="F:carbohydrate binding"/>
    <property type="evidence" value="ECO:0007669"/>
    <property type="project" value="InterPro"/>
</dbReference>
<feature type="domain" description="Glycosyl hydrolase 94 catalytic" evidence="5">
    <location>
        <begin position="464"/>
        <end position="901"/>
    </location>
</feature>
<dbReference type="Pfam" id="PF06165">
    <property type="entry name" value="GH94_b-supersand"/>
    <property type="match status" value="2"/>
</dbReference>
<dbReference type="SUPFAM" id="SSF48208">
    <property type="entry name" value="Six-hairpin glycosidases"/>
    <property type="match status" value="1"/>
</dbReference>
<dbReference type="InterPro" id="IPR037018">
    <property type="entry name" value="GH65_N"/>
</dbReference>
<dbReference type="InterPro" id="IPR012341">
    <property type="entry name" value="6hp_glycosidase-like_sf"/>
</dbReference>
<dbReference type="InterPro" id="IPR033432">
    <property type="entry name" value="GH94_catalytic"/>
</dbReference>
<dbReference type="Gene3D" id="1.20.890.20">
    <property type="entry name" value="mpn423 like domain"/>
    <property type="match status" value="1"/>
</dbReference>
<dbReference type="PANTHER" id="PTHR37469">
    <property type="entry name" value="CELLOBIONIC ACID PHOSPHORYLASE-RELATED"/>
    <property type="match status" value="1"/>
</dbReference>
<dbReference type="EMBL" id="VYSG01000001">
    <property type="protein sequence ID" value="NEG69884.1"/>
    <property type="molecule type" value="Genomic_DNA"/>
</dbReference>